<name>A0A4C1WEW1_EUMVA</name>
<comment type="caution">
    <text evidence="1">The sequence shown here is derived from an EMBL/GenBank/DDBJ whole genome shotgun (WGS) entry which is preliminary data.</text>
</comment>
<protein>
    <submittedName>
        <fullName evidence="1">Uncharacterized protein</fullName>
    </submittedName>
</protein>
<accession>A0A4C1WEW1</accession>
<reference evidence="1 2" key="1">
    <citation type="journal article" date="2019" name="Commun. Biol.">
        <title>The bagworm genome reveals a unique fibroin gene that provides high tensile strength.</title>
        <authorList>
            <person name="Kono N."/>
            <person name="Nakamura H."/>
            <person name="Ohtoshi R."/>
            <person name="Tomita M."/>
            <person name="Numata K."/>
            <person name="Arakawa K."/>
        </authorList>
    </citation>
    <scope>NUCLEOTIDE SEQUENCE [LARGE SCALE GENOMIC DNA]</scope>
</reference>
<evidence type="ECO:0000313" key="1">
    <source>
        <dbReference type="EMBL" id="GBP48704.1"/>
    </source>
</evidence>
<dbReference type="AlphaFoldDB" id="A0A4C1WEW1"/>
<keyword evidence="2" id="KW-1185">Reference proteome</keyword>
<dbReference type="Proteomes" id="UP000299102">
    <property type="component" value="Unassembled WGS sequence"/>
</dbReference>
<organism evidence="1 2">
    <name type="scientific">Eumeta variegata</name>
    <name type="common">Bagworm moth</name>
    <name type="synonym">Eumeta japonica</name>
    <dbReference type="NCBI Taxonomy" id="151549"/>
    <lineage>
        <taxon>Eukaryota</taxon>
        <taxon>Metazoa</taxon>
        <taxon>Ecdysozoa</taxon>
        <taxon>Arthropoda</taxon>
        <taxon>Hexapoda</taxon>
        <taxon>Insecta</taxon>
        <taxon>Pterygota</taxon>
        <taxon>Neoptera</taxon>
        <taxon>Endopterygota</taxon>
        <taxon>Lepidoptera</taxon>
        <taxon>Glossata</taxon>
        <taxon>Ditrysia</taxon>
        <taxon>Tineoidea</taxon>
        <taxon>Psychidae</taxon>
        <taxon>Oiketicinae</taxon>
        <taxon>Eumeta</taxon>
    </lineage>
</organism>
<proteinExistence type="predicted"/>
<gene>
    <name evidence="1" type="ORF">EVAR_88165_1</name>
</gene>
<sequence length="88" mass="10195">MYAFPFIRIPRVQVFMGVEVTSHEQHRRRRVWGASEIAARIGPVPPQLAYKYRGSDIDIRQVASVLPRVEERLSISVRRVSDSTVQQF</sequence>
<evidence type="ECO:0000313" key="2">
    <source>
        <dbReference type="Proteomes" id="UP000299102"/>
    </source>
</evidence>
<dbReference type="EMBL" id="BGZK01000529">
    <property type="protein sequence ID" value="GBP48704.1"/>
    <property type="molecule type" value="Genomic_DNA"/>
</dbReference>